<keyword evidence="1" id="KW-0732">Signal</keyword>
<accession>A0A0C1ZD51</accession>
<dbReference type="EMBL" id="JMCC02000049">
    <property type="protein sequence ID" value="KIG15619.1"/>
    <property type="molecule type" value="Genomic_DNA"/>
</dbReference>
<dbReference type="RefSeq" id="WP_052551195.1">
    <property type="nucleotide sequence ID" value="NZ_JMCC02000049.1"/>
</dbReference>
<comment type="caution">
    <text evidence="2">The sequence shown here is derived from an EMBL/GenBank/DDBJ whole genome shotgun (WGS) entry which is preliminary data.</text>
</comment>
<evidence type="ECO:0000313" key="3">
    <source>
        <dbReference type="Proteomes" id="UP000031599"/>
    </source>
</evidence>
<dbReference type="Proteomes" id="UP000031599">
    <property type="component" value="Unassembled WGS sequence"/>
</dbReference>
<evidence type="ECO:0000313" key="2">
    <source>
        <dbReference type="EMBL" id="KIG15619.1"/>
    </source>
</evidence>
<sequence>MPSRQLFRLFVLSLACALAPSRAHAAEECGPYACISGAAWASGEQLDDAARKREAKRNRKHKDVQLSVQVANGRGSVFVDGVWIAPVPALYVPIKPGKHDLEVRDGDRVLARGVLTIPKKGGEVSVRVF</sequence>
<reference evidence="2 3" key="1">
    <citation type="submission" date="2014-12" db="EMBL/GenBank/DDBJ databases">
        <title>Genome assembly of Enhygromyxa salina DSM 15201.</title>
        <authorList>
            <person name="Sharma G."/>
            <person name="Subramanian S."/>
        </authorList>
    </citation>
    <scope>NUCLEOTIDE SEQUENCE [LARGE SCALE GENOMIC DNA]</scope>
    <source>
        <strain evidence="2 3">DSM 15201</strain>
    </source>
</reference>
<dbReference type="AlphaFoldDB" id="A0A0C1ZD51"/>
<name>A0A0C1ZD51_9BACT</name>
<protein>
    <recommendedName>
        <fullName evidence="4">PEGA domain protein</fullName>
    </recommendedName>
</protein>
<organism evidence="2 3">
    <name type="scientific">Enhygromyxa salina</name>
    <dbReference type="NCBI Taxonomy" id="215803"/>
    <lineage>
        <taxon>Bacteria</taxon>
        <taxon>Pseudomonadati</taxon>
        <taxon>Myxococcota</taxon>
        <taxon>Polyangia</taxon>
        <taxon>Nannocystales</taxon>
        <taxon>Nannocystaceae</taxon>
        <taxon>Enhygromyxa</taxon>
    </lineage>
</organism>
<evidence type="ECO:0008006" key="4">
    <source>
        <dbReference type="Google" id="ProtNLM"/>
    </source>
</evidence>
<proteinExistence type="predicted"/>
<feature type="signal peptide" evidence="1">
    <location>
        <begin position="1"/>
        <end position="25"/>
    </location>
</feature>
<feature type="chain" id="PRO_5002144821" description="PEGA domain protein" evidence="1">
    <location>
        <begin position="26"/>
        <end position="129"/>
    </location>
</feature>
<gene>
    <name evidence="2" type="ORF">DB30_05367</name>
</gene>
<evidence type="ECO:0000256" key="1">
    <source>
        <dbReference type="SAM" id="SignalP"/>
    </source>
</evidence>